<dbReference type="Pfam" id="PF10670">
    <property type="entry name" value="DUF4198"/>
    <property type="match status" value="1"/>
</dbReference>
<dbReference type="EMBL" id="PGTY01000001">
    <property type="protein sequence ID" value="PJI91847.1"/>
    <property type="molecule type" value="Genomic_DNA"/>
</dbReference>
<dbReference type="Proteomes" id="UP000228531">
    <property type="component" value="Unassembled WGS sequence"/>
</dbReference>
<keyword evidence="1" id="KW-0732">Signal</keyword>
<organism evidence="2 3">
    <name type="scientific">Yoonia maricola</name>
    <dbReference type="NCBI Taxonomy" id="420999"/>
    <lineage>
        <taxon>Bacteria</taxon>
        <taxon>Pseudomonadati</taxon>
        <taxon>Pseudomonadota</taxon>
        <taxon>Alphaproteobacteria</taxon>
        <taxon>Rhodobacterales</taxon>
        <taxon>Paracoccaceae</taxon>
        <taxon>Yoonia</taxon>
    </lineage>
</organism>
<dbReference type="RefSeq" id="WP_245834138.1">
    <property type="nucleotide sequence ID" value="NZ_PGTY01000001.1"/>
</dbReference>
<reference evidence="2 3" key="1">
    <citation type="submission" date="2017-11" db="EMBL/GenBank/DDBJ databases">
        <title>Genomic Encyclopedia of Archaeal and Bacterial Type Strains, Phase II (KMG-II): From Individual Species to Whole Genera.</title>
        <authorList>
            <person name="Goeker M."/>
        </authorList>
    </citation>
    <scope>NUCLEOTIDE SEQUENCE [LARGE SCALE GENOMIC DNA]</scope>
    <source>
        <strain evidence="2 3">DSM 29128</strain>
    </source>
</reference>
<name>A0A2M8WLP2_9RHOB</name>
<feature type="chain" id="PRO_5014708702" evidence="1">
    <location>
        <begin position="18"/>
        <end position="266"/>
    </location>
</feature>
<feature type="signal peptide" evidence="1">
    <location>
        <begin position="1"/>
        <end position="17"/>
    </location>
</feature>
<accession>A0A2M8WLP2</accession>
<protein>
    <submittedName>
        <fullName evidence="2">Putative GH25 family protein</fullName>
    </submittedName>
</protein>
<sequence length="266" mass="29262">MRVLALIFSLIAAPVVAHEFWIEPTAYQVSADTNLEANIVNGQEFTGAKLAYLPQRFVNFVLFAGEASARVEGRPGDMPALQQAPVADGLNIAAYQATNSVVSYETWEEFQTFVTHKDFGDVRSLHDARGLPDNGFTEVYSRHAKTLIGVGDSQGADRRVGLETEIVALTNPYTDTLDGGFSVQVYYRNDLRPDTQVEVFEKAPDSRVTISLYRTDADGIATFPVKPGYSYMVDAVVLREPSERLAAQSGAVWETLWANLTFGVPE</sequence>
<gene>
    <name evidence="2" type="ORF">BC777_0688</name>
</gene>
<proteinExistence type="predicted"/>
<dbReference type="InterPro" id="IPR019613">
    <property type="entry name" value="DUF4198"/>
</dbReference>
<dbReference type="AlphaFoldDB" id="A0A2M8WLP2"/>
<keyword evidence="3" id="KW-1185">Reference proteome</keyword>
<evidence type="ECO:0000256" key="1">
    <source>
        <dbReference type="SAM" id="SignalP"/>
    </source>
</evidence>
<evidence type="ECO:0000313" key="2">
    <source>
        <dbReference type="EMBL" id="PJI91847.1"/>
    </source>
</evidence>
<comment type="caution">
    <text evidence="2">The sequence shown here is derived from an EMBL/GenBank/DDBJ whole genome shotgun (WGS) entry which is preliminary data.</text>
</comment>
<evidence type="ECO:0000313" key="3">
    <source>
        <dbReference type="Proteomes" id="UP000228531"/>
    </source>
</evidence>